<sequence>MPASKPKSKPAKTARKSSRWPRRSARSSVPARKPSVTAKAASKTASKSPSSSKQSAVLKMLQEPKGATIAAIMKATDWQQHSVRGFFAGVVKKKLKLNLLSDKVGDERIYRIAKPSASS</sequence>
<evidence type="ECO:0000313" key="2">
    <source>
        <dbReference type="EMBL" id="SDT56026.1"/>
    </source>
</evidence>
<keyword evidence="3" id="KW-1185">Reference proteome</keyword>
<dbReference type="AlphaFoldDB" id="A0A1H2BE07"/>
<feature type="compositionally biased region" description="Basic residues" evidence="1">
    <location>
        <begin position="1"/>
        <end position="25"/>
    </location>
</feature>
<feature type="region of interest" description="Disordered" evidence="1">
    <location>
        <begin position="1"/>
        <end position="57"/>
    </location>
</feature>
<dbReference type="InterPro" id="IPR021880">
    <property type="entry name" value="DUF3489"/>
</dbReference>
<evidence type="ECO:0000313" key="3">
    <source>
        <dbReference type="Proteomes" id="UP000243904"/>
    </source>
</evidence>
<name>A0A1H2BE07_9BRAD</name>
<proteinExistence type="predicted"/>
<reference evidence="3" key="1">
    <citation type="submission" date="2016-10" db="EMBL/GenBank/DDBJ databases">
        <authorList>
            <person name="Varghese N."/>
            <person name="Submissions S."/>
        </authorList>
    </citation>
    <scope>NUCLEOTIDE SEQUENCE [LARGE SCALE GENOMIC DNA]</scope>
    <source>
        <strain evidence="3">GAS369</strain>
    </source>
</reference>
<gene>
    <name evidence="2" type="ORF">SAMN05444158_7038</name>
</gene>
<evidence type="ECO:0008006" key="4">
    <source>
        <dbReference type="Google" id="ProtNLM"/>
    </source>
</evidence>
<evidence type="ECO:0000256" key="1">
    <source>
        <dbReference type="SAM" id="MobiDB-lite"/>
    </source>
</evidence>
<feature type="compositionally biased region" description="Low complexity" evidence="1">
    <location>
        <begin position="26"/>
        <end position="57"/>
    </location>
</feature>
<dbReference type="Proteomes" id="UP000243904">
    <property type="component" value="Chromosome I"/>
</dbReference>
<dbReference type="Pfam" id="PF11994">
    <property type="entry name" value="DUF3489"/>
    <property type="match status" value="1"/>
</dbReference>
<protein>
    <recommendedName>
        <fullName evidence="4">DUF3489 domain-containing protein</fullName>
    </recommendedName>
</protein>
<accession>A0A1H2BE07</accession>
<dbReference type="RefSeq" id="WP_146690592.1">
    <property type="nucleotide sequence ID" value="NZ_LT629750.1"/>
</dbReference>
<dbReference type="EMBL" id="LT629750">
    <property type="protein sequence ID" value="SDT56026.1"/>
    <property type="molecule type" value="Genomic_DNA"/>
</dbReference>
<organism evidence="2 3">
    <name type="scientific">Bradyrhizobium canariense</name>
    <dbReference type="NCBI Taxonomy" id="255045"/>
    <lineage>
        <taxon>Bacteria</taxon>
        <taxon>Pseudomonadati</taxon>
        <taxon>Pseudomonadota</taxon>
        <taxon>Alphaproteobacteria</taxon>
        <taxon>Hyphomicrobiales</taxon>
        <taxon>Nitrobacteraceae</taxon>
        <taxon>Bradyrhizobium</taxon>
    </lineage>
</organism>